<comment type="caution">
    <text evidence="3">The sequence shown here is derived from an EMBL/GenBank/DDBJ whole genome shotgun (WGS) entry which is preliminary data.</text>
</comment>
<feature type="region of interest" description="Disordered" evidence="1">
    <location>
        <begin position="361"/>
        <end position="411"/>
    </location>
</feature>
<dbReference type="InterPro" id="IPR012677">
    <property type="entry name" value="Nucleotide-bd_a/b_plait_sf"/>
</dbReference>
<feature type="compositionally biased region" description="Low complexity" evidence="1">
    <location>
        <begin position="77"/>
        <end position="87"/>
    </location>
</feature>
<evidence type="ECO:0000259" key="2">
    <source>
        <dbReference type="PROSITE" id="PS50174"/>
    </source>
</evidence>
<feature type="region of interest" description="Disordered" evidence="1">
    <location>
        <begin position="189"/>
        <end position="348"/>
    </location>
</feature>
<feature type="compositionally biased region" description="Basic and acidic residues" evidence="1">
    <location>
        <begin position="189"/>
        <end position="205"/>
    </location>
</feature>
<feature type="compositionally biased region" description="Basic and acidic residues" evidence="1">
    <location>
        <begin position="463"/>
        <end position="472"/>
    </location>
</feature>
<feature type="region of interest" description="Disordered" evidence="1">
    <location>
        <begin position="534"/>
        <end position="558"/>
    </location>
</feature>
<sequence>MAEPAPKKGRLTLYEDLLSEESLAQMRAKDAEKQAAQQAKKAKDASLMFKPTNIGGNKKTQQKPAKKPNFSAMHKLSSSTSTQSAAQPTEPSSDAPGAPPQSGPKLTQTRGYEDWLANDEEMDWVYDRQQQEREQRKAKKKNKKKNKYEEKVRSWDDIYDPTVPVPIAEFARSDFHYDLEEEWKQRLYEANKREKIRQGKYERSGNVDMDEGPRSRKGMQFAPPGQMSFAPPPSFNSRSHSHQRSHDPHSGASSPHRDAGSGRDSGEPTASYAPPPPAADVNMEESADEAYARRMAMSSKAAPPAQSFAPPPPPPARSEAPGITLASASPAVALGSTSSDPDADKKARVAAQIAAMKAKFSKTAAVVTPLTESSTPTPPSAPTIAPPAAQHSSTTLQPPPPTANAQSAISPPKYDAAWLDAPTVTAQPGVGGTISAAPTFNPEYLAQQQQQTSTISSNQNAQSREEAEERTNRPGQDGFAERLMKKLGWEKGQGLGASGDGITTALQMQAQKRKKKADAQGGGFATPAAMGKIVGGKKAKPNPREASNQGPASELDDMSPVVKLSGMLENMDVDHEIAENNLMQEIGDEMGEQYGKVERLYIWRKKDGGKDEVFVKFTSPLSAGMDGTEFADNKVEACYWDAEMFERGEYALPGLRCVCFSFASGYKGNWSRYAAVDREATDPESVLLTLLQNGEVELPLLIAKAKELSMK</sequence>
<dbReference type="STRING" id="357750.A0A2S6CLG1"/>
<feature type="region of interest" description="Disordered" evidence="1">
    <location>
        <begin position="426"/>
        <end position="483"/>
    </location>
</feature>
<name>A0A2S6CLG1_9PEZI</name>
<dbReference type="InterPro" id="IPR035979">
    <property type="entry name" value="RBD_domain_sf"/>
</dbReference>
<dbReference type="EMBL" id="PNEN01000253">
    <property type="protein sequence ID" value="PPJ60576.1"/>
    <property type="molecule type" value="Genomic_DNA"/>
</dbReference>
<dbReference type="InterPro" id="IPR000467">
    <property type="entry name" value="G_patch_dom"/>
</dbReference>
<feature type="domain" description="G-patch" evidence="2">
    <location>
        <begin position="476"/>
        <end position="527"/>
    </location>
</feature>
<feature type="compositionally biased region" description="Low complexity" evidence="1">
    <location>
        <begin position="446"/>
        <end position="462"/>
    </location>
</feature>
<dbReference type="Pfam" id="PF01585">
    <property type="entry name" value="G-patch"/>
    <property type="match status" value="1"/>
</dbReference>
<dbReference type="AlphaFoldDB" id="A0A2S6CLG1"/>
<feature type="compositionally biased region" description="Pro residues" evidence="1">
    <location>
        <begin position="376"/>
        <end position="385"/>
    </location>
</feature>
<protein>
    <recommendedName>
        <fullName evidence="2">G-patch domain-containing protein</fullName>
    </recommendedName>
</protein>
<dbReference type="Proteomes" id="UP000237631">
    <property type="component" value="Unassembled WGS sequence"/>
</dbReference>
<feature type="region of interest" description="Disordered" evidence="1">
    <location>
        <begin position="126"/>
        <end position="153"/>
    </location>
</feature>
<dbReference type="GO" id="GO:0045292">
    <property type="term" value="P:mRNA cis splicing, via spliceosome"/>
    <property type="evidence" value="ECO:0007669"/>
    <property type="project" value="InterPro"/>
</dbReference>
<dbReference type="PROSITE" id="PS50174">
    <property type="entry name" value="G_PATCH"/>
    <property type="match status" value="1"/>
</dbReference>
<feature type="region of interest" description="Disordered" evidence="1">
    <location>
        <begin position="26"/>
        <end position="114"/>
    </location>
</feature>
<feature type="compositionally biased region" description="Basic and acidic residues" evidence="1">
    <location>
        <begin position="126"/>
        <end position="135"/>
    </location>
</feature>
<dbReference type="SUPFAM" id="SSF54928">
    <property type="entry name" value="RNA-binding domain, RBD"/>
    <property type="match status" value="1"/>
</dbReference>
<dbReference type="Gene3D" id="3.30.70.330">
    <property type="match status" value="1"/>
</dbReference>
<dbReference type="OrthoDB" id="5411533at2759"/>
<proteinExistence type="predicted"/>
<dbReference type="InterPro" id="IPR040052">
    <property type="entry name" value="RBM17"/>
</dbReference>
<evidence type="ECO:0000256" key="1">
    <source>
        <dbReference type="SAM" id="MobiDB-lite"/>
    </source>
</evidence>
<keyword evidence="4" id="KW-1185">Reference proteome</keyword>
<reference evidence="4" key="1">
    <citation type="journal article" date="2017" name="bioRxiv">
        <title>Conservation of a gene cluster reveals novel cercosporin biosynthetic mechanisms and extends production to the genus Colletotrichum.</title>
        <authorList>
            <person name="de Jonge R."/>
            <person name="Ebert M.K."/>
            <person name="Huitt-Roehl C.R."/>
            <person name="Pal P."/>
            <person name="Suttle J.C."/>
            <person name="Spanner R.E."/>
            <person name="Neubauer J.D."/>
            <person name="Jurick W.M.II."/>
            <person name="Stott K.A."/>
            <person name="Secor G.A."/>
            <person name="Thomma B.P.H.J."/>
            <person name="Van de Peer Y."/>
            <person name="Townsend C.A."/>
            <person name="Bolton M.D."/>
        </authorList>
    </citation>
    <scope>NUCLEOTIDE SEQUENCE [LARGE SCALE GENOMIC DNA]</scope>
    <source>
        <strain evidence="4">CBS538.71</strain>
    </source>
</reference>
<accession>A0A2S6CLG1</accession>
<evidence type="ECO:0000313" key="4">
    <source>
        <dbReference type="Proteomes" id="UP000237631"/>
    </source>
</evidence>
<feature type="compositionally biased region" description="Low complexity" evidence="1">
    <location>
        <begin position="298"/>
        <end position="308"/>
    </location>
</feature>
<evidence type="ECO:0000313" key="3">
    <source>
        <dbReference type="EMBL" id="PPJ60576.1"/>
    </source>
</evidence>
<organism evidence="3 4">
    <name type="scientific">Cercospora berteroae</name>
    <dbReference type="NCBI Taxonomy" id="357750"/>
    <lineage>
        <taxon>Eukaryota</taxon>
        <taxon>Fungi</taxon>
        <taxon>Dikarya</taxon>
        <taxon>Ascomycota</taxon>
        <taxon>Pezizomycotina</taxon>
        <taxon>Dothideomycetes</taxon>
        <taxon>Dothideomycetidae</taxon>
        <taxon>Mycosphaerellales</taxon>
        <taxon>Mycosphaerellaceae</taxon>
        <taxon>Cercospora</taxon>
    </lineage>
</organism>
<feature type="compositionally biased region" description="Basic and acidic residues" evidence="1">
    <location>
        <begin position="244"/>
        <end position="266"/>
    </location>
</feature>
<dbReference type="PANTHER" id="PTHR13288">
    <property type="entry name" value="SPLICING FACTOR 45 SPF45"/>
    <property type="match status" value="1"/>
</dbReference>
<dbReference type="GO" id="GO:0071011">
    <property type="term" value="C:precatalytic spliceosome"/>
    <property type="evidence" value="ECO:0007669"/>
    <property type="project" value="TreeGrafter"/>
</dbReference>
<dbReference type="SMART" id="SM00443">
    <property type="entry name" value="G_patch"/>
    <property type="match status" value="1"/>
</dbReference>
<feature type="compositionally biased region" description="Basic residues" evidence="1">
    <location>
        <begin position="136"/>
        <end position="146"/>
    </location>
</feature>
<dbReference type="GO" id="GO:0003676">
    <property type="term" value="F:nucleic acid binding"/>
    <property type="evidence" value="ECO:0007669"/>
    <property type="project" value="InterPro"/>
</dbReference>
<gene>
    <name evidence="3" type="ORF">CBER1_08145</name>
</gene>
<dbReference type="PANTHER" id="PTHR13288:SF8">
    <property type="entry name" value="SPLICING FACTOR 45"/>
    <property type="match status" value="1"/>
</dbReference>